<name>A0A804I6U2_MUSAM</name>
<sequence>MIIQPRKAIAIFFSASTFQTLPAFPSLLQACRSLEDLQSVHATMLKRRALRDSFLINQFLAACSRLHLIDYALRAFVQMSDPNVFVYNAVVGGLLRQSESSTALELYVGMLRSDVLPDGCTFSHIVKACARSSATELGQAVHGQIVKMGFGTHLLLQTALTDFYSSSDKINESSRLFDEMSERDVVSWTVMILGHARLGDLASARRLFDEMPDRSIVSWNTLIAGYGRSGDVESAVSLFDEMPEKSLVSWTTMISCYSQNRRYKEAIKTFHSMKAAGVRPDRVAMATVISACAHLGALDLGRELHLYVMLDGFDLGVHLGSALIDMYAKCGSAERALVIFYKLEEKNIFCWNSVIQGLAIHGCGRGAITMFHKMNEEGKTQPNGITFVSILSACNHAGLVEESRMMFSSMIKNYLIRPEREHYGCMVDLLGRAGHLVEALNLIGSMPMAPNAAIWSALLSGCRIHRNMEVAEIAAEKLLVLEPEHSAHYMLLVNMHAEAKAWEKVGTVRGMLEEKGVQKRAPGCSWIEIDGVVQEFAACDMIHLSSEICSVLHELDGQLKLAGCSLELGISSMLCSSQDVCSPELDISLMLRFLCAKAQRRHVLEAWSMSRNGLVLFHGVFVEKIRSWRPYSSALALSSCLHDQFFSSEQLLELAAIGESKKKSEFYNNRGRSIFPFVSFVVSTLNWEVARKMSFSIAVNRFGLSQSLESFAVLIHTFLSAGMHKEVKHLLRDIAEYNRNVGSNMLELLSPLVSLLDGAMRSQAYESLIYIFAEASMFEDALETFLEAKQVALQLSIQSCNFLLQCLVERKMIGYARSLFQALKNSGPSPNVYTYSIMMGLYATGDVLYLDEAKEILLDMEKVGVRPNAVTYATYIRGLCSAGFVEPALGFLQDLLHKCLPLNAYCFNAVIHGFCQEGRPLESLKVLDEMKGCGFPPDVHSYSILIDGFCKQGDVSKGYDLIVEMVNCGTMPTMVSYSSLLYGICRIGEVNVALNLFHELRRQGYRHDQISYSILLDGYCQHGDLDGACALWEDMIKNNFVPDVYNYTSLIHGFCRHGHLKEALAQFQVMIKTGIMPNIVTCTVLVDGFFRENYVDQALMFLNEVRGMGITPNLCMYGVIINGLCKGRMFEKAWVVFGDMIKRGLRPDVVIYSTLVEGFAKMLNMEEAFKVYAKMSKQGVTPNIFTYTSLINGLCNDGRMPEALNLFEEMVQRGVMPDRIAFTSLIANFCKCKNMNKALEWFNKMMQSGLPPDVFTYTCLIYGYSKLLSMDIAVSLMDEMLRIGLRPNLVTYTALISGYCKIGERKKAYELYNIMLNQGILPDMLACRSLGLDCWEEKI</sequence>
<reference evidence="4" key="1">
    <citation type="submission" date="2021-03" db="EMBL/GenBank/DDBJ databases">
        <authorList>
            <consortium name="Genoscope - CEA"/>
            <person name="William W."/>
        </authorList>
    </citation>
    <scope>NUCLEOTIDE SEQUENCE</scope>
    <source>
        <strain evidence="4">Doubled-haploid Pahang</strain>
    </source>
</reference>
<feature type="repeat" description="PPR" evidence="3">
    <location>
        <begin position="1078"/>
        <end position="1112"/>
    </location>
</feature>
<reference evidence="5" key="2">
    <citation type="submission" date="2021-05" db="UniProtKB">
        <authorList>
            <consortium name="EnsemblPlants"/>
        </authorList>
    </citation>
    <scope>IDENTIFICATION</scope>
    <source>
        <strain evidence="5">subsp. malaccensis</strain>
    </source>
</reference>
<feature type="repeat" description="PPR" evidence="3">
    <location>
        <begin position="184"/>
        <end position="214"/>
    </location>
</feature>
<dbReference type="Pfam" id="PF20431">
    <property type="entry name" value="E_motif"/>
    <property type="match status" value="1"/>
</dbReference>
<dbReference type="PANTHER" id="PTHR47932:SF34">
    <property type="entry name" value="OS10G0147250 PROTEIN"/>
    <property type="match status" value="1"/>
</dbReference>
<evidence type="ECO:0000256" key="3">
    <source>
        <dbReference type="PROSITE-ProRule" id="PRU00708"/>
    </source>
</evidence>
<dbReference type="SUPFAM" id="SSF81901">
    <property type="entry name" value="HCP-like"/>
    <property type="match status" value="2"/>
</dbReference>
<dbReference type="PANTHER" id="PTHR47932">
    <property type="entry name" value="ATPASE EXPRESSION PROTEIN 3"/>
    <property type="match status" value="1"/>
</dbReference>
<feature type="repeat" description="PPR" evidence="3">
    <location>
        <begin position="1288"/>
        <end position="1322"/>
    </location>
</feature>
<protein>
    <submittedName>
        <fullName evidence="4">(wild Malaysian banana) hypothetical protein</fullName>
    </submittedName>
</protein>
<dbReference type="Pfam" id="PF01535">
    <property type="entry name" value="PPR"/>
    <property type="match status" value="8"/>
</dbReference>
<dbReference type="InterPro" id="IPR046848">
    <property type="entry name" value="E_motif"/>
</dbReference>
<evidence type="ECO:0000256" key="2">
    <source>
        <dbReference type="ARBA" id="ARBA00022737"/>
    </source>
</evidence>
<dbReference type="NCBIfam" id="TIGR00756">
    <property type="entry name" value="PPR"/>
    <property type="match status" value="16"/>
</dbReference>
<feature type="repeat" description="PPR" evidence="3">
    <location>
        <begin position="1113"/>
        <end position="1147"/>
    </location>
</feature>
<evidence type="ECO:0000256" key="1">
    <source>
        <dbReference type="ARBA" id="ARBA00006643"/>
    </source>
</evidence>
<dbReference type="PROSITE" id="PS51257">
    <property type="entry name" value="PROKAR_LIPOPROTEIN"/>
    <property type="match status" value="1"/>
</dbReference>
<feature type="repeat" description="PPR" evidence="3">
    <location>
        <begin position="903"/>
        <end position="937"/>
    </location>
</feature>
<organism evidence="5 6">
    <name type="scientific">Musa acuminata subsp. malaccensis</name>
    <name type="common">Wild banana</name>
    <name type="synonym">Musa malaccensis</name>
    <dbReference type="NCBI Taxonomy" id="214687"/>
    <lineage>
        <taxon>Eukaryota</taxon>
        <taxon>Viridiplantae</taxon>
        <taxon>Streptophyta</taxon>
        <taxon>Embryophyta</taxon>
        <taxon>Tracheophyta</taxon>
        <taxon>Spermatophyta</taxon>
        <taxon>Magnoliopsida</taxon>
        <taxon>Liliopsida</taxon>
        <taxon>Zingiberales</taxon>
        <taxon>Musaceae</taxon>
        <taxon>Musa</taxon>
    </lineage>
</organism>
<feature type="repeat" description="PPR" evidence="3">
    <location>
        <begin position="246"/>
        <end position="280"/>
    </location>
</feature>
<dbReference type="FunFam" id="1.25.40.10:FF:000184">
    <property type="entry name" value="Pentatricopeptide repeat-containing protein, chloroplastic"/>
    <property type="match status" value="1"/>
</dbReference>
<feature type="repeat" description="PPR" evidence="3">
    <location>
        <begin position="831"/>
        <end position="867"/>
    </location>
</feature>
<evidence type="ECO:0000313" key="4">
    <source>
        <dbReference type="EMBL" id="CAG1848726.1"/>
    </source>
</evidence>
<dbReference type="Gene3D" id="1.25.40.10">
    <property type="entry name" value="Tetratricopeptide repeat domain"/>
    <property type="match status" value="11"/>
</dbReference>
<feature type="repeat" description="PPR" evidence="3">
    <location>
        <begin position="1253"/>
        <end position="1287"/>
    </location>
</feature>
<dbReference type="EnsemblPlants" id="Ma03_t00150.1">
    <property type="protein sequence ID" value="Ma03_p00150.1"/>
    <property type="gene ID" value="Ma03_g00150"/>
</dbReference>
<keyword evidence="6" id="KW-1185">Reference proteome</keyword>
<proteinExistence type="inferred from homology"/>
<feature type="repeat" description="PPR" evidence="3">
    <location>
        <begin position="938"/>
        <end position="972"/>
    </location>
</feature>
<gene>
    <name evidence="4" type="ORF">GSMUA_203120.1</name>
</gene>
<comment type="similarity">
    <text evidence="1">Belongs to the PPR family. PCMP-H subfamily.</text>
</comment>
<feature type="repeat" description="PPR" evidence="3">
    <location>
        <begin position="1008"/>
        <end position="1042"/>
    </location>
</feature>
<dbReference type="Proteomes" id="UP000012960">
    <property type="component" value="Unplaced"/>
</dbReference>
<dbReference type="InterPro" id="IPR011990">
    <property type="entry name" value="TPR-like_helical_dom_sf"/>
</dbReference>
<dbReference type="FunFam" id="1.25.40.10:FF:000934">
    <property type="entry name" value="Pentatricopeptide repeat-containing protein"/>
    <property type="match status" value="1"/>
</dbReference>
<feature type="repeat" description="PPR" evidence="3">
    <location>
        <begin position="1148"/>
        <end position="1182"/>
    </location>
</feature>
<dbReference type="InParanoid" id="A0A804I6U2"/>
<evidence type="ECO:0000313" key="6">
    <source>
        <dbReference type="Proteomes" id="UP000012960"/>
    </source>
</evidence>
<dbReference type="EMBL" id="HG996468">
    <property type="protein sequence ID" value="CAG1848726.1"/>
    <property type="molecule type" value="Genomic_DNA"/>
</dbReference>
<feature type="repeat" description="PPR" evidence="3">
    <location>
        <begin position="83"/>
        <end position="117"/>
    </location>
</feature>
<feature type="repeat" description="PPR" evidence="3">
    <location>
        <begin position="1043"/>
        <end position="1077"/>
    </location>
</feature>
<dbReference type="Pfam" id="PF13041">
    <property type="entry name" value="PPR_2"/>
    <property type="match status" value="9"/>
</dbReference>
<feature type="repeat" description="PPR" evidence="3">
    <location>
        <begin position="973"/>
        <end position="1007"/>
    </location>
</feature>
<evidence type="ECO:0000313" key="5">
    <source>
        <dbReference type="EnsemblPlants" id="Ma03_p00150.1"/>
    </source>
</evidence>
<dbReference type="Gramene" id="Ma03_t00150.1">
    <property type="protein sequence ID" value="Ma03_p00150.1"/>
    <property type="gene ID" value="Ma03_g00150"/>
</dbReference>
<feature type="repeat" description="PPR" evidence="3">
    <location>
        <begin position="1218"/>
        <end position="1252"/>
    </location>
</feature>
<dbReference type="PROSITE" id="PS51375">
    <property type="entry name" value="PPR"/>
    <property type="match status" value="17"/>
</dbReference>
<feature type="repeat" description="PPR" evidence="3">
    <location>
        <begin position="215"/>
        <end position="245"/>
    </location>
</feature>
<dbReference type="OMA" id="IMCELTE"/>
<keyword evidence="2" id="KW-0677">Repeat</keyword>
<dbReference type="InterPro" id="IPR002885">
    <property type="entry name" value="PPR_rpt"/>
</dbReference>
<accession>A0A804I6U2</accession>
<dbReference type="FunFam" id="1.25.40.10:FF:000333">
    <property type="entry name" value="Pentatricopeptide repeat-containing protein"/>
    <property type="match status" value="1"/>
</dbReference>
<feature type="repeat" description="PPR" evidence="3">
    <location>
        <begin position="1183"/>
        <end position="1217"/>
    </location>
</feature>